<keyword evidence="4" id="KW-0378">Hydrolase</keyword>
<dbReference type="Proteomes" id="UP000823046">
    <property type="component" value="Unassembled WGS sequence"/>
</dbReference>
<keyword evidence="2" id="KW-1133">Transmembrane helix</keyword>
<sequence length="598" mass="66599">MWRYTCPFSQGRNVPSSESVVAISKQAPDSRILFTSFACTAEGNAGALSYLHSENFPSKESISLTVLAGTSNCRLPSLLRSLFKAWLIFRLIALILACSPPLFCYTLAIVHSPRGWPETARLPATFQRLSHVSAGPFLSCKKSIASLPTRFTEGIPSNFPLVDHRQRPSSRAFSTLSKSDLFKVSPLHPLSKQARNHAEPHPLYFTSTSDPQQRAVRMKPPPPSLLASKQGTHISDPKDQRIVLIKPRKRLLPFLSIKKRKVQIVHALCSLFSYLTRLPPTLQLIVTSALYAFHLLILSKTTLPFPIQMIPNDLGLFQSISLDSLCGFLSFAATCILRKFSGRTFLPAIANIQNPPWIIPKNSGKQIFSILSLLMVAYLGSGYFALVFEWVLYFLAAGGVPISIAMHRSLQVLLGHLLWVSTGCLILSRGLFPFFPPLGKWYRLQWQRNWVWWAVGGYYGSSWLFNLSDFINQFLLPPSAAVEDESIVSKMINPENNDIPALLVGAIAPCISAPWWEEVLYRGFTLPSLTVVFSTAAALPISAILFAAHHMNLHSLLPLTILGWTWAIFYACSQNLLVTILIHAMWNSRIFIGSLLGI</sequence>
<organism evidence="4 5">
    <name type="scientific">Cardiosporidium cionae</name>
    <dbReference type="NCBI Taxonomy" id="476202"/>
    <lineage>
        <taxon>Eukaryota</taxon>
        <taxon>Sar</taxon>
        <taxon>Alveolata</taxon>
        <taxon>Apicomplexa</taxon>
        <taxon>Aconoidasida</taxon>
        <taxon>Nephromycida</taxon>
        <taxon>Cardiosporidium</taxon>
    </lineage>
</organism>
<protein>
    <submittedName>
        <fullName evidence="4">CAAX amino terminal protease family protein</fullName>
    </submittedName>
</protein>
<evidence type="ECO:0000313" key="5">
    <source>
        <dbReference type="Proteomes" id="UP000823046"/>
    </source>
</evidence>
<dbReference type="PANTHER" id="PTHR43592">
    <property type="entry name" value="CAAX AMINO TERMINAL PROTEASE"/>
    <property type="match status" value="1"/>
</dbReference>
<gene>
    <name evidence="4" type="ORF">IE077_000567</name>
</gene>
<dbReference type="Pfam" id="PF02517">
    <property type="entry name" value="Rce1-like"/>
    <property type="match status" value="1"/>
</dbReference>
<feature type="transmembrane region" description="Helical" evidence="2">
    <location>
        <begin position="87"/>
        <end position="110"/>
    </location>
</feature>
<dbReference type="GO" id="GO:0006508">
    <property type="term" value="P:proteolysis"/>
    <property type="evidence" value="ECO:0007669"/>
    <property type="project" value="UniProtKB-KW"/>
</dbReference>
<feature type="transmembrane region" description="Helical" evidence="2">
    <location>
        <begin position="499"/>
        <end position="516"/>
    </location>
</feature>
<keyword evidence="2" id="KW-0812">Transmembrane</keyword>
<dbReference type="GO" id="GO:0008233">
    <property type="term" value="F:peptidase activity"/>
    <property type="evidence" value="ECO:0007669"/>
    <property type="project" value="UniProtKB-KW"/>
</dbReference>
<evidence type="ECO:0000313" key="4">
    <source>
        <dbReference type="EMBL" id="KAF8820100.1"/>
    </source>
</evidence>
<reference evidence="4 5" key="1">
    <citation type="journal article" date="2020" name="bioRxiv">
        <title>Metabolic contributions of an alphaproteobacterial endosymbiont in the apicomplexan Cardiosporidium cionae.</title>
        <authorList>
            <person name="Hunter E.S."/>
            <person name="Paight C.J."/>
            <person name="Lane C.E."/>
        </authorList>
    </citation>
    <scope>NUCLEOTIDE SEQUENCE [LARGE SCALE GENOMIC DNA]</scope>
    <source>
        <strain evidence="4">ESH_2018</strain>
    </source>
</reference>
<feature type="transmembrane region" description="Helical" evidence="2">
    <location>
        <begin position="528"/>
        <end position="549"/>
    </location>
</feature>
<keyword evidence="2" id="KW-0472">Membrane</keyword>
<name>A0ABQ7J7Y0_9APIC</name>
<accession>A0ABQ7J7Y0</accession>
<keyword evidence="4" id="KW-0645">Protease</keyword>
<keyword evidence="5" id="KW-1185">Reference proteome</keyword>
<feature type="transmembrane region" description="Helical" evidence="2">
    <location>
        <begin position="413"/>
        <end position="435"/>
    </location>
</feature>
<evidence type="ECO:0000256" key="2">
    <source>
        <dbReference type="SAM" id="Phobius"/>
    </source>
</evidence>
<feature type="transmembrane region" description="Helical" evidence="2">
    <location>
        <begin position="561"/>
        <end position="586"/>
    </location>
</feature>
<feature type="domain" description="CAAX prenyl protease 2/Lysostaphin resistance protein A-like" evidence="3">
    <location>
        <begin position="502"/>
        <end position="588"/>
    </location>
</feature>
<dbReference type="PANTHER" id="PTHR43592:SF15">
    <property type="entry name" value="CAAX AMINO TERMINAL PROTEASE FAMILY PROTEIN"/>
    <property type="match status" value="1"/>
</dbReference>
<comment type="caution">
    <text evidence="4">The sequence shown here is derived from an EMBL/GenBank/DDBJ whole genome shotgun (WGS) entry which is preliminary data.</text>
</comment>
<proteinExistence type="predicted"/>
<feature type="region of interest" description="Disordered" evidence="1">
    <location>
        <begin position="204"/>
        <end position="231"/>
    </location>
</feature>
<evidence type="ECO:0000256" key="1">
    <source>
        <dbReference type="SAM" id="MobiDB-lite"/>
    </source>
</evidence>
<dbReference type="EMBL" id="JADAQX010000481">
    <property type="protein sequence ID" value="KAF8820100.1"/>
    <property type="molecule type" value="Genomic_DNA"/>
</dbReference>
<dbReference type="InterPro" id="IPR003675">
    <property type="entry name" value="Rce1/LyrA-like_dom"/>
</dbReference>
<evidence type="ECO:0000259" key="3">
    <source>
        <dbReference type="Pfam" id="PF02517"/>
    </source>
</evidence>